<sequence length="1006" mass="101836">MNRSYALVWNQATGCWNVASEGTRRRGKSGRGTLLAIAGASLLNLLGLPEAFALPSDGKIVNGQGSINTSVDGKHMTIDQQSQKLIAHWNGFDIAADERVSFQQQNSNAIALNRVLGNDGSKILGKLDANGKVFLINPNGVMFGKTAQVNVGGLVASTLDISDKDFLDGNYRFSGKSGASVSNAGTLSASEGGSIALLGARVDNSGVVQARLGSVALGAGQDVSLNFDGDGLLNLQVNAGAVDALAHNGGLLKADGGQVLMTARSADSLLKTVVSNQGVIEAKTLQNKSGRIVLDAGDGGAVLVAGRQDASALGGQGDGGVVENRGGKVEVQLAAQVDTQADQGRTGTWKIRSNEVDVAQTATRKTPTLLADTLSRNLGSTHIELTSKRGNLKVDAPVSWNSANKLSLSAEQGDVELNGTIKATGNGAGLALNARNEIRQKADITLSGQNTALSLNYGKRHSLQDDARVTLSGKGASFRANDQDYKVVQSLQQLREIDRNLGERYVLGNAIDGGNTSFLSLGNGRAFTGIFDGLGNEISNLAVYGTSAFIGLFSNNHGTLRNLYLDRVEVSGSRSTGYNNHVGTLAGANIGTIHNVKVSNARVTGSAQNNALGGLVGLNLGRIDQASASGQLIGNGRTYAIGGLVGENISTANGIASIDNSQADVIISGRMSSDSTSYGAGGLVGNNREARISNSRASGSLNLAGNNLNLGGLVGRNYLGELTNASSSASVSGSGRGGFRGGLVGFNEKGTLTNVSARGNVNGAGAVAAGGLVGHNEGGTLTNASAEGDVSGNGTDSLGGLVGKNVKGTLSNVSASGNVADKSGRHLGGLIGSSEQSTITNAKARGDVNGMANDARVGGLIGSSKDTLITNAQASGKVRGGIGAFAGGLVGQLEVSSKVANSSASGDVEGGTSSHVGGLVGTNYGSIENSSASGSVTSNQGQSLGGLVGINMGSVRNSSASGKVVAQNPLFIHGGLIGLNLGGQQSQNTLLEEAKNVPMIGRDFSF</sequence>
<keyword evidence="2" id="KW-0964">Secreted</keyword>
<name>A0A6A9K269_PSEAI</name>
<keyword evidence="3" id="KW-0732">Signal</keyword>
<dbReference type="PANTHER" id="PTHR12338:SF8">
    <property type="entry name" value="HEME_HEMOPEXIN-BINDING PROTEIN"/>
    <property type="match status" value="1"/>
</dbReference>
<evidence type="ECO:0000256" key="2">
    <source>
        <dbReference type="ARBA" id="ARBA00022525"/>
    </source>
</evidence>
<dbReference type="InterPro" id="IPR024973">
    <property type="entry name" value="ESPR"/>
</dbReference>
<evidence type="ECO:0000259" key="4">
    <source>
        <dbReference type="SMART" id="SM00912"/>
    </source>
</evidence>
<reference evidence="5" key="1">
    <citation type="submission" date="2019-11" db="EMBL/GenBank/DDBJ databases">
        <title>Genomes of ocular Pseudomonas aeruginosa isolates.</title>
        <authorList>
            <person name="Khan M."/>
            <person name="Rice S.A."/>
            <person name="Willcox M.D.P."/>
            <person name="Stapleton F."/>
        </authorList>
    </citation>
    <scope>NUCLEOTIDE SEQUENCE</scope>
    <source>
        <strain evidence="5">PA206</strain>
    </source>
</reference>
<organism evidence="5">
    <name type="scientific">Pseudomonas aeruginosa</name>
    <dbReference type="NCBI Taxonomy" id="287"/>
    <lineage>
        <taxon>Bacteria</taxon>
        <taxon>Pseudomonadati</taxon>
        <taxon>Pseudomonadota</taxon>
        <taxon>Gammaproteobacteria</taxon>
        <taxon>Pseudomonadales</taxon>
        <taxon>Pseudomonadaceae</taxon>
        <taxon>Pseudomonas</taxon>
    </lineage>
</organism>
<dbReference type="InterPro" id="IPR008638">
    <property type="entry name" value="FhaB/CdiA-like_TPS"/>
</dbReference>
<gene>
    <name evidence="5" type="ORF">GNQ20_16350</name>
</gene>
<dbReference type="InterPro" id="IPR012334">
    <property type="entry name" value="Pectin_lyas_fold"/>
</dbReference>
<dbReference type="Pfam" id="PF07581">
    <property type="entry name" value="Glug"/>
    <property type="match status" value="5"/>
</dbReference>
<dbReference type="SUPFAM" id="SSF51126">
    <property type="entry name" value="Pectin lyase-like"/>
    <property type="match status" value="1"/>
</dbReference>
<accession>A0A6A9K269</accession>
<dbReference type="Pfam" id="PF13018">
    <property type="entry name" value="ESPR"/>
    <property type="match status" value="1"/>
</dbReference>
<dbReference type="PANTHER" id="PTHR12338">
    <property type="entry name" value="AUTOTRANSPORTER"/>
    <property type="match status" value="1"/>
</dbReference>
<dbReference type="AlphaFoldDB" id="A0A6A9K269"/>
<dbReference type="Pfam" id="PF05860">
    <property type="entry name" value="TPS"/>
    <property type="match status" value="1"/>
</dbReference>
<dbReference type="InterPro" id="IPR011050">
    <property type="entry name" value="Pectin_lyase_fold/virulence"/>
</dbReference>
<evidence type="ECO:0000256" key="3">
    <source>
        <dbReference type="ARBA" id="ARBA00022729"/>
    </source>
</evidence>
<dbReference type="NCBIfam" id="TIGR01901">
    <property type="entry name" value="adhes_NPXG"/>
    <property type="match status" value="1"/>
</dbReference>
<protein>
    <submittedName>
        <fullName evidence="5">Filamentous hemagglutinin N-terminal domain-containing protein</fullName>
    </submittedName>
</protein>
<proteinExistence type="predicted"/>
<dbReference type="GO" id="GO:0005576">
    <property type="term" value="C:extracellular region"/>
    <property type="evidence" value="ECO:0007669"/>
    <property type="project" value="UniProtKB-SubCell"/>
</dbReference>
<dbReference type="EMBL" id="WOAJ01000006">
    <property type="protein sequence ID" value="MUI59369.1"/>
    <property type="molecule type" value="Genomic_DNA"/>
</dbReference>
<dbReference type="InterPro" id="IPR011493">
    <property type="entry name" value="GLUG"/>
</dbReference>
<evidence type="ECO:0000256" key="1">
    <source>
        <dbReference type="ARBA" id="ARBA00004613"/>
    </source>
</evidence>
<dbReference type="Gene3D" id="2.160.20.110">
    <property type="match status" value="2"/>
</dbReference>
<dbReference type="InterPro" id="IPR050909">
    <property type="entry name" value="Bact_Autotransporter_VF"/>
</dbReference>
<dbReference type="SMART" id="SM00912">
    <property type="entry name" value="Haemagg_act"/>
    <property type="match status" value="1"/>
</dbReference>
<evidence type="ECO:0000313" key="5">
    <source>
        <dbReference type="EMBL" id="MUI59369.1"/>
    </source>
</evidence>
<feature type="domain" description="Filamentous haemagglutinin FhaB/tRNA nuclease CdiA-like TPS" evidence="4">
    <location>
        <begin position="51"/>
        <end position="165"/>
    </location>
</feature>
<dbReference type="Gene3D" id="2.160.20.10">
    <property type="entry name" value="Single-stranded right-handed beta-helix, Pectin lyase-like"/>
    <property type="match status" value="1"/>
</dbReference>
<comment type="caution">
    <text evidence="5">The sequence shown here is derived from an EMBL/GenBank/DDBJ whole genome shotgun (WGS) entry which is preliminary data.</text>
</comment>
<dbReference type="RefSeq" id="WP_155681392.1">
    <property type="nucleotide sequence ID" value="NZ_WOAJ01000006.1"/>
</dbReference>
<comment type="subcellular location">
    <subcellularLocation>
        <location evidence="1">Secreted</location>
    </subcellularLocation>
</comment>